<dbReference type="AlphaFoldDB" id="A0A0B7FH92"/>
<evidence type="ECO:0000313" key="2">
    <source>
        <dbReference type="EMBL" id="CEL55553.1"/>
    </source>
</evidence>
<evidence type="ECO:0000313" key="3">
    <source>
        <dbReference type="Proteomes" id="UP000059188"/>
    </source>
</evidence>
<accession>A0A0B7FH92</accession>
<sequence length="370" mass="41383">MHQRPVLERSITATSTRVTSYISPMSSLFSLVGKLSRYLTGARKSSVMNVEFKNRFIFPDPPRAAQYLDHGYVPWELLDAIQQDRDAVDGIGHIYISSAKYCKKERGAQHEFLIFTVKDSTCNYRQNDIIIDRVVSSSRTDNRDSPPANLDDLTENDHRALRREPAVSDSVVLESTLSSLHEPVARGIMSSDGASSISSIIGVPALDLCRVSAQGGFKGMTARLALTPYKCINELSFADDTFTLEKLLNLAAALSSHEPQYALLKTQCYWYALMLWELVQRISGAKAPLFTTVRPGSNRHVPWLIAQTQGSERQKELDELITEYEKKWGSFLEELPHWKDRGVKALNARIDSRPTASVVQAPIVPIANGR</sequence>
<name>A0A0B7FH92_THACB</name>
<protein>
    <submittedName>
        <fullName evidence="2">Uncharacterized protein</fullName>
    </submittedName>
</protein>
<dbReference type="Proteomes" id="UP000059188">
    <property type="component" value="Unassembled WGS sequence"/>
</dbReference>
<dbReference type="OrthoDB" id="3243781at2759"/>
<gene>
    <name evidence="2" type="ORF">RSOLAG1IB_01565</name>
</gene>
<dbReference type="EMBL" id="LN679101">
    <property type="protein sequence ID" value="CEL55553.1"/>
    <property type="molecule type" value="Genomic_DNA"/>
</dbReference>
<reference evidence="2 3" key="1">
    <citation type="submission" date="2014-11" db="EMBL/GenBank/DDBJ databases">
        <authorList>
            <person name="Wibberg Daniel"/>
        </authorList>
    </citation>
    <scope>NUCLEOTIDE SEQUENCE [LARGE SCALE GENOMIC DNA]</scope>
    <source>
        <strain evidence="2">Rhizoctonia solani AG1-IB 7/3/14</strain>
    </source>
</reference>
<keyword evidence="3" id="KW-1185">Reference proteome</keyword>
<evidence type="ECO:0000256" key="1">
    <source>
        <dbReference type="SAM" id="MobiDB-lite"/>
    </source>
</evidence>
<proteinExistence type="predicted"/>
<organism evidence="2 3">
    <name type="scientific">Thanatephorus cucumeris (strain AG1-IB / isolate 7/3/14)</name>
    <name type="common">Lettuce bottom rot fungus</name>
    <name type="synonym">Rhizoctonia solani</name>
    <dbReference type="NCBI Taxonomy" id="1108050"/>
    <lineage>
        <taxon>Eukaryota</taxon>
        <taxon>Fungi</taxon>
        <taxon>Dikarya</taxon>
        <taxon>Basidiomycota</taxon>
        <taxon>Agaricomycotina</taxon>
        <taxon>Agaricomycetes</taxon>
        <taxon>Cantharellales</taxon>
        <taxon>Ceratobasidiaceae</taxon>
        <taxon>Rhizoctonia</taxon>
        <taxon>Rhizoctonia solani AG-1</taxon>
    </lineage>
</organism>
<feature type="region of interest" description="Disordered" evidence="1">
    <location>
        <begin position="137"/>
        <end position="157"/>
    </location>
</feature>
<dbReference type="STRING" id="1108050.A0A0B7FH92"/>